<protein>
    <recommendedName>
        <fullName evidence="2">Plasmid pRiA4b Orf3-like domain-containing protein</fullName>
    </recommendedName>
</protein>
<dbReference type="Gene3D" id="3.10.290.30">
    <property type="entry name" value="MM3350-like"/>
    <property type="match status" value="1"/>
</dbReference>
<dbReference type="InterPro" id="IPR024047">
    <property type="entry name" value="MM3350-like_sf"/>
</dbReference>
<gene>
    <name evidence="3" type="ORF">R3P38DRAFT_3130039</name>
</gene>
<keyword evidence="4" id="KW-1185">Reference proteome</keyword>
<reference evidence="3 4" key="1">
    <citation type="journal article" date="2024" name="J Genomics">
        <title>Draft genome sequencing and assembly of Favolaschia claudopus CIRM-BRFM 2984 isolated from oak limbs.</title>
        <authorList>
            <person name="Navarro D."/>
            <person name="Drula E."/>
            <person name="Chaduli D."/>
            <person name="Cazenave R."/>
            <person name="Ahrendt S."/>
            <person name="Wang J."/>
            <person name="Lipzen A."/>
            <person name="Daum C."/>
            <person name="Barry K."/>
            <person name="Grigoriev I.V."/>
            <person name="Favel A."/>
            <person name="Rosso M.N."/>
            <person name="Martin F."/>
        </authorList>
    </citation>
    <scope>NUCLEOTIDE SEQUENCE [LARGE SCALE GENOMIC DNA]</scope>
    <source>
        <strain evidence="3 4">CIRM-BRFM 2984</strain>
    </source>
</reference>
<feature type="region of interest" description="Disordered" evidence="1">
    <location>
        <begin position="1"/>
        <end position="32"/>
    </location>
</feature>
<comment type="caution">
    <text evidence="3">The sequence shown here is derived from an EMBL/GenBank/DDBJ whole genome shotgun (WGS) entry which is preliminary data.</text>
</comment>
<dbReference type="Proteomes" id="UP001362999">
    <property type="component" value="Unassembled WGS sequence"/>
</dbReference>
<evidence type="ECO:0000313" key="4">
    <source>
        <dbReference type="Proteomes" id="UP001362999"/>
    </source>
</evidence>
<dbReference type="InterPro" id="IPR012912">
    <property type="entry name" value="Plasmid_pRiA4b_Orf3-like"/>
</dbReference>
<organism evidence="3 4">
    <name type="scientific">Favolaschia claudopus</name>
    <dbReference type="NCBI Taxonomy" id="2862362"/>
    <lineage>
        <taxon>Eukaryota</taxon>
        <taxon>Fungi</taxon>
        <taxon>Dikarya</taxon>
        <taxon>Basidiomycota</taxon>
        <taxon>Agaricomycotina</taxon>
        <taxon>Agaricomycetes</taxon>
        <taxon>Agaricomycetidae</taxon>
        <taxon>Agaricales</taxon>
        <taxon>Marasmiineae</taxon>
        <taxon>Mycenaceae</taxon>
        <taxon>Favolaschia</taxon>
    </lineage>
</organism>
<evidence type="ECO:0000259" key="2">
    <source>
        <dbReference type="Pfam" id="PF07929"/>
    </source>
</evidence>
<name>A0AAV9Z967_9AGAR</name>
<evidence type="ECO:0000313" key="3">
    <source>
        <dbReference type="EMBL" id="KAK6974914.1"/>
    </source>
</evidence>
<feature type="domain" description="Plasmid pRiA4b Orf3-like" evidence="2">
    <location>
        <begin position="65"/>
        <end position="252"/>
    </location>
</feature>
<dbReference type="AlphaFoldDB" id="A0AAV9Z967"/>
<proteinExistence type="predicted"/>
<dbReference type="Pfam" id="PF07929">
    <property type="entry name" value="PRiA4_ORF3"/>
    <property type="match status" value="1"/>
</dbReference>
<evidence type="ECO:0000256" key="1">
    <source>
        <dbReference type="SAM" id="MobiDB-lite"/>
    </source>
</evidence>
<dbReference type="SUPFAM" id="SSF159941">
    <property type="entry name" value="MM3350-like"/>
    <property type="match status" value="1"/>
</dbReference>
<sequence>MSTTASHSRRDSRASVHPQAPPTPERAHKAEVRSAMERGQSQYLAYKPSPDNPYTTLPPPTTSVVQLRFQLARLDGVYRVVQLPLNYTFATLYKLILFMFGWNGMHAHKARVYSFVEMYSPRGKKAGQIKSYGREVCLDDDGFFTQKRFAEYDVVPKGRTEWSPLQDMDDAEERIDDQDLLVSQVWNSNVDENASWGGCANSEMGVIFEYDFGAAWTVYITMDRDDDFFDTNKPTNRPIMIKDKCKGAPPIEDDPDDLSERAPSRKTLPTKFFEPNIFARYMNFDVTTYAGRNELEIHEKAA</sequence>
<dbReference type="EMBL" id="JAWWNJ010000178">
    <property type="protein sequence ID" value="KAK6974914.1"/>
    <property type="molecule type" value="Genomic_DNA"/>
</dbReference>
<feature type="region of interest" description="Disordered" evidence="1">
    <location>
        <begin position="246"/>
        <end position="265"/>
    </location>
</feature>
<accession>A0AAV9Z967</accession>